<feature type="compositionally biased region" description="Basic residues" evidence="1">
    <location>
        <begin position="49"/>
        <end position="61"/>
    </location>
</feature>
<sequence length="77" mass="8208">MARGNDRSVATTGGATSRSIHGEREAGSGRNVARPSRKRPANEWPAAARHARPAHRRRARLCARGEDDEAPPCAAAP</sequence>
<proteinExistence type="predicted"/>
<evidence type="ECO:0000313" key="2">
    <source>
        <dbReference type="EMBL" id="KZV06659.1"/>
    </source>
</evidence>
<dbReference type="EMBL" id="KV069285">
    <property type="protein sequence ID" value="KZV06659.1"/>
    <property type="molecule type" value="Genomic_DNA"/>
</dbReference>
<feature type="compositionally biased region" description="Polar residues" evidence="1">
    <location>
        <begin position="8"/>
        <end position="19"/>
    </location>
</feature>
<protein>
    <submittedName>
        <fullName evidence="2">Uncharacterized protein</fullName>
    </submittedName>
</protein>
<reference evidence="2 3" key="1">
    <citation type="journal article" date="2015" name="Proc. Natl. Acad. Sci. U.S.A.">
        <title>The resurrection genome of Boea hygrometrica: A blueprint for survival of dehydration.</title>
        <authorList>
            <person name="Xiao L."/>
            <person name="Yang G."/>
            <person name="Zhang L."/>
            <person name="Yang X."/>
            <person name="Zhao S."/>
            <person name="Ji Z."/>
            <person name="Zhou Q."/>
            <person name="Hu M."/>
            <person name="Wang Y."/>
            <person name="Chen M."/>
            <person name="Xu Y."/>
            <person name="Jin H."/>
            <person name="Xiao X."/>
            <person name="Hu G."/>
            <person name="Bao F."/>
            <person name="Hu Y."/>
            <person name="Wan P."/>
            <person name="Li L."/>
            <person name="Deng X."/>
            <person name="Kuang T."/>
            <person name="Xiang C."/>
            <person name="Zhu J.K."/>
            <person name="Oliver M.J."/>
            <person name="He Y."/>
        </authorList>
    </citation>
    <scope>NUCLEOTIDE SEQUENCE [LARGE SCALE GENOMIC DNA]</scope>
    <source>
        <strain evidence="3">cv. XS01</strain>
    </source>
</reference>
<accession>A0A2Z6ZUX5</accession>
<dbReference type="AlphaFoldDB" id="A0A2Z6ZUX5"/>
<dbReference type="Proteomes" id="UP000250235">
    <property type="component" value="Unassembled WGS sequence"/>
</dbReference>
<gene>
    <name evidence="2" type="ORF">F511_45859</name>
</gene>
<feature type="region of interest" description="Disordered" evidence="1">
    <location>
        <begin position="1"/>
        <end position="77"/>
    </location>
</feature>
<keyword evidence="3" id="KW-1185">Reference proteome</keyword>
<evidence type="ECO:0000256" key="1">
    <source>
        <dbReference type="SAM" id="MobiDB-lite"/>
    </source>
</evidence>
<evidence type="ECO:0000313" key="3">
    <source>
        <dbReference type="Proteomes" id="UP000250235"/>
    </source>
</evidence>
<organism evidence="2 3">
    <name type="scientific">Dorcoceras hygrometricum</name>
    <dbReference type="NCBI Taxonomy" id="472368"/>
    <lineage>
        <taxon>Eukaryota</taxon>
        <taxon>Viridiplantae</taxon>
        <taxon>Streptophyta</taxon>
        <taxon>Embryophyta</taxon>
        <taxon>Tracheophyta</taxon>
        <taxon>Spermatophyta</taxon>
        <taxon>Magnoliopsida</taxon>
        <taxon>eudicotyledons</taxon>
        <taxon>Gunneridae</taxon>
        <taxon>Pentapetalae</taxon>
        <taxon>asterids</taxon>
        <taxon>lamiids</taxon>
        <taxon>Lamiales</taxon>
        <taxon>Gesneriaceae</taxon>
        <taxon>Didymocarpoideae</taxon>
        <taxon>Trichosporeae</taxon>
        <taxon>Loxocarpinae</taxon>
        <taxon>Dorcoceras</taxon>
    </lineage>
</organism>
<name>A0A2Z6ZUX5_9LAMI</name>